<dbReference type="SUPFAM" id="SSF48317">
    <property type="entry name" value="Acid phosphatase/Vanadium-dependent haloperoxidase"/>
    <property type="match status" value="1"/>
</dbReference>
<feature type="transmembrane region" description="Helical" evidence="7">
    <location>
        <begin position="56"/>
        <end position="78"/>
    </location>
</feature>
<dbReference type="PANTHER" id="PTHR10165:SF174">
    <property type="entry name" value="PHOSPHATIDIC ACID PHOSPHATASE TYPE 2_HALOPEROXIDASE DOMAIN-CONTAINING PROTEIN"/>
    <property type="match status" value="1"/>
</dbReference>
<dbReference type="Gene3D" id="1.20.144.10">
    <property type="entry name" value="Phosphatidic acid phosphatase type 2/haloperoxidase"/>
    <property type="match status" value="1"/>
</dbReference>
<evidence type="ECO:0000256" key="5">
    <source>
        <dbReference type="ARBA" id="ARBA00023136"/>
    </source>
</evidence>
<dbReference type="GO" id="GO:0007165">
    <property type="term" value="P:signal transduction"/>
    <property type="evidence" value="ECO:0007669"/>
    <property type="project" value="TreeGrafter"/>
</dbReference>
<accession>A0A1I8EGM3</accession>
<evidence type="ECO:0000256" key="2">
    <source>
        <dbReference type="ARBA" id="ARBA00008816"/>
    </source>
</evidence>
<keyword evidence="3 7" id="KW-0812">Transmembrane</keyword>
<feature type="region of interest" description="Disordered" evidence="6">
    <location>
        <begin position="1"/>
        <end position="37"/>
    </location>
</feature>
<dbReference type="STRING" id="6293.A0A1I8EGM3"/>
<feature type="transmembrane region" description="Helical" evidence="7">
    <location>
        <begin position="164"/>
        <end position="183"/>
    </location>
</feature>
<evidence type="ECO:0000256" key="6">
    <source>
        <dbReference type="SAM" id="MobiDB-lite"/>
    </source>
</evidence>
<protein>
    <submittedName>
        <fullName evidence="9">AcidPPc domain-containing protein</fullName>
    </submittedName>
</protein>
<dbReference type="InterPro" id="IPR036938">
    <property type="entry name" value="PAP2/HPO_sf"/>
</dbReference>
<evidence type="ECO:0000256" key="1">
    <source>
        <dbReference type="ARBA" id="ARBA00004141"/>
    </source>
</evidence>
<evidence type="ECO:0000313" key="9">
    <source>
        <dbReference type="WBParaSite" id="maker-PairedContig_1844-snap-gene-0.1-mRNA-1"/>
    </source>
</evidence>
<feature type="transmembrane region" description="Helical" evidence="7">
    <location>
        <begin position="195"/>
        <end position="218"/>
    </location>
</feature>
<evidence type="ECO:0000256" key="7">
    <source>
        <dbReference type="SAM" id="Phobius"/>
    </source>
</evidence>
<dbReference type="WBParaSite" id="maker-PairedContig_1844-snap-gene-0.1-mRNA-1">
    <property type="protein sequence ID" value="maker-PairedContig_1844-snap-gene-0.1-mRNA-1"/>
    <property type="gene ID" value="maker-PairedContig_1844-snap-gene-0.1"/>
</dbReference>
<reference evidence="9" key="1">
    <citation type="submission" date="2016-11" db="UniProtKB">
        <authorList>
            <consortium name="WormBaseParasite"/>
        </authorList>
    </citation>
    <scope>IDENTIFICATION</scope>
    <source>
        <strain evidence="9">pt0022</strain>
    </source>
</reference>
<feature type="domain" description="Phosphatidic acid phosphatase type 2/haloperoxidase" evidence="8">
    <location>
        <begin position="96"/>
        <end position="245"/>
    </location>
</feature>
<keyword evidence="5 7" id="KW-0472">Membrane</keyword>
<dbReference type="PANTHER" id="PTHR10165">
    <property type="entry name" value="LIPID PHOSPHATE PHOSPHATASE"/>
    <property type="match status" value="1"/>
</dbReference>
<organism evidence="9">
    <name type="scientific">Wuchereria bancrofti</name>
    <dbReference type="NCBI Taxonomy" id="6293"/>
    <lineage>
        <taxon>Eukaryota</taxon>
        <taxon>Metazoa</taxon>
        <taxon>Ecdysozoa</taxon>
        <taxon>Nematoda</taxon>
        <taxon>Chromadorea</taxon>
        <taxon>Rhabditida</taxon>
        <taxon>Spirurina</taxon>
        <taxon>Spiruromorpha</taxon>
        <taxon>Filarioidea</taxon>
        <taxon>Onchocercidae</taxon>
        <taxon>Wuchereria</taxon>
    </lineage>
</organism>
<dbReference type="GO" id="GO:0005886">
    <property type="term" value="C:plasma membrane"/>
    <property type="evidence" value="ECO:0007669"/>
    <property type="project" value="TreeGrafter"/>
</dbReference>
<dbReference type="GO" id="GO:0046839">
    <property type="term" value="P:phospholipid dephosphorylation"/>
    <property type="evidence" value="ECO:0007669"/>
    <property type="project" value="TreeGrafter"/>
</dbReference>
<dbReference type="InterPro" id="IPR043216">
    <property type="entry name" value="PAP-like"/>
</dbReference>
<feature type="compositionally biased region" description="Basic and acidic residues" evidence="6">
    <location>
        <begin position="7"/>
        <end position="24"/>
    </location>
</feature>
<evidence type="ECO:0000256" key="4">
    <source>
        <dbReference type="ARBA" id="ARBA00022989"/>
    </source>
</evidence>
<dbReference type="Pfam" id="PF01569">
    <property type="entry name" value="PAP2"/>
    <property type="match status" value="1"/>
</dbReference>
<sequence length="296" mass="34299">MSYFNDWQKERKQMESSSDKEVNKNKNNKSHRPMSVESMQETNKFLVRKKLKLEPFLINVLIGTIIGISMEILPNLYLEPYCRGFYCNDLTIQLPYKSTYNLLGVVLTLLLTIPTKFIVGELRPIFLDICNPLYDNIYCHNNSYIINYKCRGNNYDQTVKEARLSFFSGHASLAMTAAVFFMIYMQSRIPRGNDLVIIIIKPIIQVFTLGLALYTGYTRIIDGMHHLHDVIVGYIVGALFGYITAKYIAELKTKIDRIEQNEMELQKIEFPLISSNEDITTCKKKRHERPPLRGNT</sequence>
<comment type="subcellular location">
    <subcellularLocation>
        <location evidence="1">Membrane</location>
        <topology evidence="1">Multi-pass membrane protein</topology>
    </subcellularLocation>
</comment>
<dbReference type="AlphaFoldDB" id="A0A1I8EGM3"/>
<dbReference type="GO" id="GO:0008195">
    <property type="term" value="F:phosphatidate phosphatase activity"/>
    <property type="evidence" value="ECO:0007669"/>
    <property type="project" value="TreeGrafter"/>
</dbReference>
<evidence type="ECO:0000259" key="8">
    <source>
        <dbReference type="SMART" id="SM00014"/>
    </source>
</evidence>
<comment type="similarity">
    <text evidence="2">Belongs to the PA-phosphatase related phosphoesterase family.</text>
</comment>
<feature type="transmembrane region" description="Helical" evidence="7">
    <location>
        <begin position="230"/>
        <end position="249"/>
    </location>
</feature>
<evidence type="ECO:0000256" key="3">
    <source>
        <dbReference type="ARBA" id="ARBA00022692"/>
    </source>
</evidence>
<proteinExistence type="inferred from homology"/>
<name>A0A1I8EGM3_WUCBA</name>
<dbReference type="GO" id="GO:0006644">
    <property type="term" value="P:phospholipid metabolic process"/>
    <property type="evidence" value="ECO:0007669"/>
    <property type="project" value="InterPro"/>
</dbReference>
<dbReference type="SMART" id="SM00014">
    <property type="entry name" value="acidPPc"/>
    <property type="match status" value="1"/>
</dbReference>
<keyword evidence="4 7" id="KW-1133">Transmembrane helix</keyword>
<feature type="transmembrane region" description="Helical" evidence="7">
    <location>
        <begin position="99"/>
        <end position="119"/>
    </location>
</feature>
<dbReference type="InterPro" id="IPR000326">
    <property type="entry name" value="PAP2/HPO"/>
</dbReference>